<protein>
    <submittedName>
        <fullName evidence="6">Lysine-specific demethylase 8-like</fullName>
    </submittedName>
</protein>
<dbReference type="SUPFAM" id="SSF47473">
    <property type="entry name" value="EF-hand"/>
    <property type="match status" value="1"/>
</dbReference>
<dbReference type="RefSeq" id="XP_022331273.1">
    <property type="nucleotide sequence ID" value="XM_022475565.1"/>
</dbReference>
<evidence type="ECO:0000256" key="2">
    <source>
        <dbReference type="SAM" id="MobiDB-lite"/>
    </source>
</evidence>
<feature type="domain" description="JmjC" evidence="4">
    <location>
        <begin position="123"/>
        <end position="286"/>
    </location>
</feature>
<dbReference type="Gene3D" id="2.60.120.650">
    <property type="entry name" value="Cupin"/>
    <property type="match status" value="1"/>
</dbReference>
<keyword evidence="3" id="KW-0732">Signal</keyword>
<dbReference type="PROSITE" id="PS00018">
    <property type="entry name" value="EF_HAND_1"/>
    <property type="match status" value="1"/>
</dbReference>
<organism evidence="5 6">
    <name type="scientific">Crassostrea virginica</name>
    <name type="common">Eastern oyster</name>
    <dbReference type="NCBI Taxonomy" id="6565"/>
    <lineage>
        <taxon>Eukaryota</taxon>
        <taxon>Metazoa</taxon>
        <taxon>Spiralia</taxon>
        <taxon>Lophotrochozoa</taxon>
        <taxon>Mollusca</taxon>
        <taxon>Bivalvia</taxon>
        <taxon>Autobranchia</taxon>
        <taxon>Pteriomorphia</taxon>
        <taxon>Ostreida</taxon>
        <taxon>Ostreoidea</taxon>
        <taxon>Ostreidae</taxon>
        <taxon>Crassostrea</taxon>
    </lineage>
</organism>
<dbReference type="Proteomes" id="UP000694844">
    <property type="component" value="Chromosome 4"/>
</dbReference>
<evidence type="ECO:0000256" key="3">
    <source>
        <dbReference type="SAM" id="SignalP"/>
    </source>
</evidence>
<dbReference type="InterPro" id="IPR018247">
    <property type="entry name" value="EF_Hand_1_Ca_BS"/>
</dbReference>
<dbReference type="GeneID" id="111129280"/>
<reference evidence="6" key="1">
    <citation type="submission" date="2025-08" db="UniProtKB">
        <authorList>
            <consortium name="RefSeq"/>
        </authorList>
    </citation>
    <scope>IDENTIFICATION</scope>
    <source>
        <tissue evidence="6">Whole sample</tissue>
    </source>
</reference>
<dbReference type="OrthoDB" id="415358at2759"/>
<dbReference type="AlphaFoldDB" id="A0A8B8DUG0"/>
<gene>
    <name evidence="6" type="primary">LOC111129280</name>
</gene>
<dbReference type="KEGG" id="cvn:111129280"/>
<feature type="compositionally biased region" description="Acidic residues" evidence="2">
    <location>
        <begin position="392"/>
        <end position="410"/>
    </location>
</feature>
<dbReference type="SUPFAM" id="SSF51197">
    <property type="entry name" value="Clavaminate synthase-like"/>
    <property type="match status" value="1"/>
</dbReference>
<proteinExistence type="predicted"/>
<evidence type="ECO:0000259" key="4">
    <source>
        <dbReference type="PROSITE" id="PS51184"/>
    </source>
</evidence>
<sequence>MRSGYIMVPAAILALTMLESLTAELRGHMKPLGSHQDPMGGIPVTGKFPSPWVFYQEFIMAGKPLVMKKVLEKDDIPAYHLWTDKYLRQHFGETEVEVEKGKKEERAEGGLKNMTMSKFLHLYQTEDIYQVFDITPDMKKDLNLPLSLQCGGFQNFIQTVVLWFSSGGTKSHLHRDMLDNINCLLDGKKEIIFIDKKYKDLMMADGWMHEGGYSSVDVESVDMTKFPQLQHVPYNRLTISKGDCVFIPYKWFHFVDSKPGRNLAINFWFHHLPWFNSSDCNGVDPFQNSSVPLSSVKEPNSDSEIRMLFLQLFGDIMSFYKRSFGDYVQQKIPSVTQKDRENLNEIFLLLDTNNNNVLTWDELLTVEIMPVYEKFPELFERIVSYIVDDEDSSSVISDDPEPIVLEEDNSEGQRSPKDQSSVTIKTPDDLEKEKLIKLADDGNLVMEEEPFKNPHEEL</sequence>
<feature type="region of interest" description="Disordered" evidence="2">
    <location>
        <begin position="392"/>
        <end position="429"/>
    </location>
</feature>
<feature type="chain" id="PRO_5034772025" evidence="3">
    <location>
        <begin position="24"/>
        <end position="458"/>
    </location>
</feature>
<name>A0A8B8DUG0_CRAVI</name>
<dbReference type="InterPro" id="IPR003347">
    <property type="entry name" value="JmjC_dom"/>
</dbReference>
<dbReference type="PANTHER" id="PTHR12461:SF18">
    <property type="entry name" value="JMJC DOMAIN-CONTAINING PROTEIN"/>
    <property type="match status" value="1"/>
</dbReference>
<evidence type="ECO:0000313" key="5">
    <source>
        <dbReference type="Proteomes" id="UP000694844"/>
    </source>
</evidence>
<keyword evidence="1" id="KW-0106">Calcium</keyword>
<dbReference type="PROSITE" id="PS51184">
    <property type="entry name" value="JMJC"/>
    <property type="match status" value="1"/>
</dbReference>
<dbReference type="InterPro" id="IPR041667">
    <property type="entry name" value="Cupin_8"/>
</dbReference>
<dbReference type="SMART" id="SM00558">
    <property type="entry name" value="JmjC"/>
    <property type="match status" value="1"/>
</dbReference>
<dbReference type="InterPro" id="IPR011992">
    <property type="entry name" value="EF-hand-dom_pair"/>
</dbReference>
<feature type="signal peptide" evidence="3">
    <location>
        <begin position="1"/>
        <end position="23"/>
    </location>
</feature>
<keyword evidence="5" id="KW-1185">Reference proteome</keyword>
<evidence type="ECO:0000256" key="1">
    <source>
        <dbReference type="ARBA" id="ARBA00022837"/>
    </source>
</evidence>
<evidence type="ECO:0000313" key="6">
    <source>
        <dbReference type="RefSeq" id="XP_022331273.1"/>
    </source>
</evidence>
<dbReference type="PANTHER" id="PTHR12461">
    <property type="entry name" value="HYPOXIA-INDUCIBLE FACTOR 1 ALPHA INHIBITOR-RELATED"/>
    <property type="match status" value="1"/>
</dbReference>
<accession>A0A8B8DUG0</accession>
<dbReference type="Pfam" id="PF13621">
    <property type="entry name" value="Cupin_8"/>
    <property type="match status" value="1"/>
</dbReference>